<feature type="domain" description="NERD" evidence="1">
    <location>
        <begin position="12"/>
        <end position="128"/>
    </location>
</feature>
<dbReference type="AlphaFoldDB" id="H8H3L7"/>
<gene>
    <name evidence="2" type="ordered locus">DGo_PD0040</name>
</gene>
<dbReference type="PATRIC" id="fig|745776.4.peg.4020"/>
<evidence type="ECO:0000313" key="2">
    <source>
        <dbReference type="EMBL" id="AFD28114.1"/>
    </source>
</evidence>
<keyword evidence="3" id="KW-1185">Reference proteome</keyword>
<evidence type="ECO:0000259" key="1">
    <source>
        <dbReference type="PROSITE" id="PS50965"/>
    </source>
</evidence>
<dbReference type="KEGG" id="dgo:DGo_PD0040"/>
<accession>H8H3L7</accession>
<dbReference type="Pfam" id="PF13604">
    <property type="entry name" value="AAA_30"/>
    <property type="match status" value="1"/>
</dbReference>
<dbReference type="SUPFAM" id="SSF52540">
    <property type="entry name" value="P-loop containing nucleoside triphosphate hydrolases"/>
    <property type="match status" value="1"/>
</dbReference>
<dbReference type="HOGENOM" id="CLU_024502_1_0_0"/>
<dbReference type="Proteomes" id="UP000007575">
    <property type="component" value="Plasmid P4"/>
</dbReference>
<dbReference type="PROSITE" id="PS50965">
    <property type="entry name" value="NERD"/>
    <property type="match status" value="1"/>
</dbReference>
<keyword evidence="2" id="KW-0614">Plasmid</keyword>
<dbReference type="EMBL" id="CP002195">
    <property type="protein sequence ID" value="AFD28114.1"/>
    <property type="molecule type" value="Genomic_DNA"/>
</dbReference>
<sequence length="537" mass="59245">MRMIPAVFPRDSSSSAERKVFRLLSELPAYPEGMAFHSLGLMHHPTKPVSELDFVIGTMDGLLVLEVKGGAIAQHEGVFFSRDRHGVLHGIQDPFTQADTGSHALRGQLDRLVPHLKGEVMVGYAVVLPDTSFDVQSTEWDLDVVIDVRDCRDPAAFARALKRVYTFWQERVVRRPMNGRMADDIRQALRPEFERAVSISGVAGEVELQQLALTEEQYGFIDTLVLNPRVLCTGGAGTGKTFLLAEAARRFAAAGDRVLVTCHSPLLADHLRYVLNDALINVQPFSRLESLTSAVDVLLVDEAQDIMTLEHLVDVLDGHLSGGIEKGRWVMFYDRNLQAHIHGQFSPEAESLLRNTGATVVPLTRNCRNTREIATWTRVRTGGDIGTAMSGSGLPPRELYWASQTEQVGMVADILRDCLQDGATPSEIAVLSSLPFRESVFSRLPGTVAVRPWAEAGPGQIRFATIDESKGMESRYVIVGDLQAQPGITPERVMARLYVAITRARAALWLLIRKDYLAELDQLASDNVQAIKRSTGT</sequence>
<reference evidence="2 3" key="1">
    <citation type="journal article" date="2012" name="PLoS ONE">
        <title>Genome sequence and transcriptome analysis of the radioresistant bacterium Deinococcus gobiensis: insights into the extreme environmental adaptations.</title>
        <authorList>
            <person name="Yuan M."/>
            <person name="Chen M."/>
            <person name="Zhang W."/>
            <person name="Lu W."/>
            <person name="Wang J."/>
            <person name="Yang M."/>
            <person name="Zhao P."/>
            <person name="Tang R."/>
            <person name="Li X."/>
            <person name="Hao Y."/>
            <person name="Zhou Z."/>
            <person name="Zhan Y."/>
            <person name="Yu H."/>
            <person name="Teng C."/>
            <person name="Yan Y."/>
            <person name="Ping S."/>
            <person name="Wang Y."/>
            <person name="Lin M."/>
        </authorList>
    </citation>
    <scope>NUCLEOTIDE SEQUENCE [LARGE SCALE GENOMIC DNA]</scope>
    <source>
        <strain evidence="3">DSM 21396 / JCM 16679 / CGMCC 1.7299 / I-0</strain>
        <plasmid evidence="2">P4</plasmid>
    </source>
</reference>
<dbReference type="InterPro" id="IPR011528">
    <property type="entry name" value="NERD"/>
</dbReference>
<dbReference type="InterPro" id="IPR027417">
    <property type="entry name" value="P-loop_NTPase"/>
</dbReference>
<dbReference type="Pfam" id="PF08378">
    <property type="entry name" value="NERD"/>
    <property type="match status" value="1"/>
</dbReference>
<name>H8H3L7_DEIGI</name>
<protein>
    <submittedName>
        <fullName evidence="2">NERD domain protein</fullName>
    </submittedName>
</protein>
<evidence type="ECO:0000313" key="3">
    <source>
        <dbReference type="Proteomes" id="UP000007575"/>
    </source>
</evidence>
<organism evidence="2 3">
    <name type="scientific">Deinococcus gobiensis (strain DSM 21396 / JCM 16679 / CGMCC 1.7299 / I-0)</name>
    <dbReference type="NCBI Taxonomy" id="745776"/>
    <lineage>
        <taxon>Bacteria</taxon>
        <taxon>Thermotogati</taxon>
        <taxon>Deinococcota</taxon>
        <taxon>Deinococci</taxon>
        <taxon>Deinococcales</taxon>
        <taxon>Deinococcaceae</taxon>
        <taxon>Deinococcus</taxon>
    </lineage>
</organism>
<proteinExistence type="predicted"/>
<dbReference type="Gene3D" id="3.40.50.300">
    <property type="entry name" value="P-loop containing nucleotide triphosphate hydrolases"/>
    <property type="match status" value="2"/>
</dbReference>
<dbReference type="OrthoDB" id="9787585at2"/>
<geneLocation type="plasmid" evidence="2 3">
    <name>P4</name>
</geneLocation>